<dbReference type="AlphaFoldDB" id="A0A897MVG9"/>
<dbReference type="CDD" id="cd00291">
    <property type="entry name" value="SirA_YedF_YeeD"/>
    <property type="match status" value="1"/>
</dbReference>
<dbReference type="InterPro" id="IPR001455">
    <property type="entry name" value="TusA-like"/>
</dbReference>
<dbReference type="SUPFAM" id="SSF64307">
    <property type="entry name" value="SirA-like"/>
    <property type="match status" value="1"/>
</dbReference>
<dbReference type="InterPro" id="IPR036868">
    <property type="entry name" value="TusA-like_sf"/>
</dbReference>
<proteinExistence type="inferred from homology"/>
<evidence type="ECO:0000259" key="3">
    <source>
        <dbReference type="PROSITE" id="PS01148"/>
    </source>
</evidence>
<evidence type="ECO:0000256" key="2">
    <source>
        <dbReference type="SAM" id="MobiDB-lite"/>
    </source>
</evidence>
<comment type="similarity">
    <text evidence="1">Belongs to the sulfur carrier protein TusA family.</text>
</comment>
<evidence type="ECO:0000313" key="5">
    <source>
        <dbReference type="Proteomes" id="UP000663525"/>
    </source>
</evidence>
<dbReference type="GO" id="GO:0016740">
    <property type="term" value="F:transferase activity"/>
    <property type="evidence" value="ECO:0007669"/>
    <property type="project" value="UniProtKB-KW"/>
</dbReference>
<dbReference type="PANTHER" id="PTHR33279:SF6">
    <property type="entry name" value="SULFUR CARRIER PROTEIN YEDF-RELATED"/>
    <property type="match status" value="1"/>
</dbReference>
<feature type="compositionally biased region" description="Polar residues" evidence="2">
    <location>
        <begin position="1"/>
        <end position="10"/>
    </location>
</feature>
<keyword evidence="4" id="KW-0808">Transferase</keyword>
<feature type="domain" description="UPF0033" evidence="3">
    <location>
        <begin position="14"/>
        <end position="38"/>
    </location>
</feature>
<name>A0A897MVG9_9EURY</name>
<gene>
    <name evidence="4" type="primary">tusA</name>
    <name evidence="4" type="ORF">HSR121_0143</name>
</gene>
<organism evidence="4 5">
    <name type="scientific">Halapricum desulfuricans</name>
    <dbReference type="NCBI Taxonomy" id="2841257"/>
    <lineage>
        <taxon>Archaea</taxon>
        <taxon>Methanobacteriati</taxon>
        <taxon>Methanobacteriota</taxon>
        <taxon>Stenosarchaea group</taxon>
        <taxon>Halobacteria</taxon>
        <taxon>Halobacteriales</taxon>
        <taxon>Haloarculaceae</taxon>
        <taxon>Halapricum</taxon>
    </lineage>
</organism>
<dbReference type="Proteomes" id="UP000663525">
    <property type="component" value="Chromosome"/>
</dbReference>
<dbReference type="PROSITE" id="PS01148">
    <property type="entry name" value="UPF0033"/>
    <property type="match status" value="1"/>
</dbReference>
<feature type="region of interest" description="Disordered" evidence="2">
    <location>
        <begin position="1"/>
        <end position="20"/>
    </location>
</feature>
<accession>A0A897MVG9</accession>
<sequence length="83" mass="9011">MITMSESISPDETVDSRGAACPGPLMDLIGKVQDADPGTVIELQTSDSGSKGDVPEWIDEAGHELLDTVEHDDYWSIYVEKTD</sequence>
<evidence type="ECO:0000313" key="4">
    <source>
        <dbReference type="EMBL" id="QSG04504.1"/>
    </source>
</evidence>
<dbReference type="PANTHER" id="PTHR33279">
    <property type="entry name" value="SULFUR CARRIER PROTEIN YEDF-RELATED"/>
    <property type="match status" value="1"/>
</dbReference>
<dbReference type="EMBL" id="CP064787">
    <property type="protein sequence ID" value="QSG04504.1"/>
    <property type="molecule type" value="Genomic_DNA"/>
</dbReference>
<dbReference type="Pfam" id="PF01206">
    <property type="entry name" value="TusA"/>
    <property type="match status" value="1"/>
</dbReference>
<dbReference type="Gene3D" id="3.30.110.40">
    <property type="entry name" value="TusA-like domain"/>
    <property type="match status" value="1"/>
</dbReference>
<reference evidence="4" key="1">
    <citation type="submission" date="2020-11" db="EMBL/GenBank/DDBJ databases">
        <title>Carbohydrate-dependent, anaerobic sulfur respiration: A novel catabolism in halophilic archaea.</title>
        <authorList>
            <person name="Sorokin D.Y."/>
            <person name="Messina E."/>
            <person name="Smedile F."/>
            <person name="La Cono V."/>
            <person name="Hallsworth J.E."/>
            <person name="Yakimov M.M."/>
        </authorList>
    </citation>
    <scope>NUCLEOTIDE SEQUENCE</scope>
    <source>
        <strain evidence="4">HSR12-1</strain>
    </source>
</reference>
<protein>
    <submittedName>
        <fullName evidence="4">TusA-related sulfurtransferase</fullName>
    </submittedName>
</protein>
<evidence type="ECO:0000256" key="1">
    <source>
        <dbReference type="ARBA" id="ARBA00008984"/>
    </source>
</evidence>